<dbReference type="PROSITE" id="PS00798">
    <property type="entry name" value="ALDOKETO_REDUCTASE_1"/>
    <property type="match status" value="1"/>
</dbReference>
<sequence length="69" mass="7337">MEEVPQVVLSSGRRMPVLAMGTATHPVPPEETITTAVIDAIALGYRHFDTASVYGSERPIGRAIAAAME</sequence>
<dbReference type="GO" id="GO:0016491">
    <property type="term" value="F:oxidoreductase activity"/>
    <property type="evidence" value="ECO:0007669"/>
    <property type="project" value="InterPro"/>
</dbReference>
<dbReference type="SUPFAM" id="SSF51430">
    <property type="entry name" value="NAD(P)-linked oxidoreductase"/>
    <property type="match status" value="1"/>
</dbReference>
<accession>A0A427AN80</accession>
<gene>
    <name evidence="2" type="ORF">B296_00000850</name>
</gene>
<dbReference type="Gene3D" id="3.20.20.100">
    <property type="entry name" value="NADP-dependent oxidoreductase domain"/>
    <property type="match status" value="1"/>
</dbReference>
<dbReference type="EMBL" id="AMZH03001870">
    <property type="protein sequence ID" value="RRT77678.1"/>
    <property type="molecule type" value="Genomic_DNA"/>
</dbReference>
<evidence type="ECO:0000313" key="2">
    <source>
        <dbReference type="EMBL" id="RRT77678.1"/>
    </source>
</evidence>
<reference evidence="2 3" key="1">
    <citation type="journal article" date="2014" name="Agronomy (Basel)">
        <title>A Draft Genome Sequence for Ensete ventricosum, the Drought-Tolerant Tree Against Hunger.</title>
        <authorList>
            <person name="Harrison J."/>
            <person name="Moore K.A."/>
            <person name="Paszkiewicz K."/>
            <person name="Jones T."/>
            <person name="Grant M."/>
            <person name="Ambacheew D."/>
            <person name="Muzemil S."/>
            <person name="Studholme D.J."/>
        </authorList>
    </citation>
    <scope>NUCLEOTIDE SEQUENCE [LARGE SCALE GENOMIC DNA]</scope>
</reference>
<proteinExistence type="predicted"/>
<dbReference type="Pfam" id="PF00248">
    <property type="entry name" value="Aldo_ket_red"/>
    <property type="match status" value="1"/>
</dbReference>
<protein>
    <recommendedName>
        <fullName evidence="1">NADP-dependent oxidoreductase domain-containing protein</fullName>
    </recommendedName>
</protein>
<dbReference type="InterPro" id="IPR020471">
    <property type="entry name" value="AKR"/>
</dbReference>
<comment type="caution">
    <text evidence="2">The sequence shown here is derived from an EMBL/GenBank/DDBJ whole genome shotgun (WGS) entry which is preliminary data.</text>
</comment>
<dbReference type="InterPro" id="IPR018170">
    <property type="entry name" value="Aldo/ket_reductase_CS"/>
</dbReference>
<name>A0A427AN80_ENSVE</name>
<dbReference type="InterPro" id="IPR023210">
    <property type="entry name" value="NADP_OxRdtase_dom"/>
</dbReference>
<dbReference type="InterPro" id="IPR036812">
    <property type="entry name" value="NAD(P)_OxRdtase_dom_sf"/>
</dbReference>
<dbReference type="AlphaFoldDB" id="A0A427AN80"/>
<evidence type="ECO:0000313" key="3">
    <source>
        <dbReference type="Proteomes" id="UP000287651"/>
    </source>
</evidence>
<dbReference type="PANTHER" id="PTHR11732">
    <property type="entry name" value="ALDO/KETO REDUCTASE"/>
    <property type="match status" value="1"/>
</dbReference>
<feature type="domain" description="NADP-dependent oxidoreductase" evidence="1">
    <location>
        <begin position="20"/>
        <end position="66"/>
    </location>
</feature>
<dbReference type="Proteomes" id="UP000287651">
    <property type="component" value="Unassembled WGS sequence"/>
</dbReference>
<evidence type="ECO:0000259" key="1">
    <source>
        <dbReference type="Pfam" id="PF00248"/>
    </source>
</evidence>
<organism evidence="2 3">
    <name type="scientific">Ensete ventricosum</name>
    <name type="common">Abyssinian banana</name>
    <name type="synonym">Musa ensete</name>
    <dbReference type="NCBI Taxonomy" id="4639"/>
    <lineage>
        <taxon>Eukaryota</taxon>
        <taxon>Viridiplantae</taxon>
        <taxon>Streptophyta</taxon>
        <taxon>Embryophyta</taxon>
        <taxon>Tracheophyta</taxon>
        <taxon>Spermatophyta</taxon>
        <taxon>Magnoliopsida</taxon>
        <taxon>Liliopsida</taxon>
        <taxon>Zingiberales</taxon>
        <taxon>Musaceae</taxon>
        <taxon>Ensete</taxon>
    </lineage>
</organism>